<dbReference type="Proteomes" id="UP001152300">
    <property type="component" value="Unassembled WGS sequence"/>
</dbReference>
<keyword evidence="2" id="KW-1185">Reference proteome</keyword>
<proteinExistence type="predicted"/>
<reference evidence="1" key="1">
    <citation type="submission" date="2022-11" db="EMBL/GenBank/DDBJ databases">
        <title>Genome Resource of Sclerotinia nivalis Strain SnTB1, a Plant Pathogen Isolated from American Ginseng.</title>
        <authorList>
            <person name="Fan S."/>
        </authorList>
    </citation>
    <scope>NUCLEOTIDE SEQUENCE</scope>
    <source>
        <strain evidence="1">SnTB1</strain>
    </source>
</reference>
<dbReference type="PANTHER" id="PTHR35896:SF3">
    <property type="entry name" value="MAJOR FACILITATOR SUPERFAMILY TRANSPORTER"/>
    <property type="match status" value="1"/>
</dbReference>
<name>A0A9X0AY06_9HELO</name>
<dbReference type="InterPro" id="IPR053008">
    <property type="entry name" value="Phomopsin_biosynth_assoc"/>
</dbReference>
<dbReference type="AlphaFoldDB" id="A0A9X0AY06"/>
<sequence>MTEILTSAQVASSGDGYAKYYTTWEWHVVHCLFYWRKVHRKQNNAQLVVETRFNQDKHIMHCAKLILGSKDGYTTSQIFLGDHEKDNSGEHVHWTDLHEA</sequence>
<dbReference type="EMBL" id="JAPEIS010000001">
    <property type="protein sequence ID" value="KAJ8070719.1"/>
    <property type="molecule type" value="Genomic_DNA"/>
</dbReference>
<protein>
    <submittedName>
        <fullName evidence="1">Uncharacterized protein</fullName>
    </submittedName>
</protein>
<gene>
    <name evidence="1" type="ORF">OCU04_001090</name>
</gene>
<comment type="caution">
    <text evidence="1">The sequence shown here is derived from an EMBL/GenBank/DDBJ whole genome shotgun (WGS) entry which is preliminary data.</text>
</comment>
<evidence type="ECO:0000313" key="2">
    <source>
        <dbReference type="Proteomes" id="UP001152300"/>
    </source>
</evidence>
<dbReference type="PANTHER" id="PTHR35896">
    <property type="entry name" value="IG-LIKE DOMAIN-CONTAINING PROTEIN"/>
    <property type="match status" value="1"/>
</dbReference>
<accession>A0A9X0AY06</accession>
<dbReference type="OrthoDB" id="3501153at2759"/>
<evidence type="ECO:0000313" key="1">
    <source>
        <dbReference type="EMBL" id="KAJ8070719.1"/>
    </source>
</evidence>
<organism evidence="1 2">
    <name type="scientific">Sclerotinia nivalis</name>
    <dbReference type="NCBI Taxonomy" id="352851"/>
    <lineage>
        <taxon>Eukaryota</taxon>
        <taxon>Fungi</taxon>
        <taxon>Dikarya</taxon>
        <taxon>Ascomycota</taxon>
        <taxon>Pezizomycotina</taxon>
        <taxon>Leotiomycetes</taxon>
        <taxon>Helotiales</taxon>
        <taxon>Sclerotiniaceae</taxon>
        <taxon>Sclerotinia</taxon>
    </lineage>
</organism>